<dbReference type="InterPro" id="IPR043502">
    <property type="entry name" value="DNA/RNA_pol_sf"/>
</dbReference>
<dbReference type="Pfam" id="PF00078">
    <property type="entry name" value="RVT_1"/>
    <property type="match status" value="1"/>
</dbReference>
<dbReference type="Pfam" id="PF03372">
    <property type="entry name" value="Exo_endo_phos"/>
    <property type="match status" value="1"/>
</dbReference>
<dbReference type="InterPro" id="IPR000477">
    <property type="entry name" value="RT_dom"/>
</dbReference>
<dbReference type="InterPro" id="IPR026960">
    <property type="entry name" value="RVT-Znf"/>
</dbReference>
<accession>A0A484LBT5</accession>
<dbReference type="Proteomes" id="UP000595140">
    <property type="component" value="Unassembled WGS sequence"/>
</dbReference>
<dbReference type="PANTHER" id="PTHR33116">
    <property type="entry name" value="REVERSE TRANSCRIPTASE ZINC-BINDING DOMAIN-CONTAINING PROTEIN-RELATED-RELATED"/>
    <property type="match status" value="1"/>
</dbReference>
<feature type="compositionally biased region" description="Acidic residues" evidence="1">
    <location>
        <begin position="1"/>
        <end position="12"/>
    </location>
</feature>
<evidence type="ECO:0000256" key="1">
    <source>
        <dbReference type="SAM" id="MobiDB-lite"/>
    </source>
</evidence>
<protein>
    <recommendedName>
        <fullName evidence="2">Reverse transcriptase domain-containing protein</fullName>
    </recommendedName>
</protein>
<dbReference type="PANTHER" id="PTHR33116:SF78">
    <property type="entry name" value="OS12G0587133 PROTEIN"/>
    <property type="match status" value="1"/>
</dbReference>
<evidence type="ECO:0000259" key="2">
    <source>
        <dbReference type="PROSITE" id="PS50878"/>
    </source>
</evidence>
<dbReference type="InterPro" id="IPR005135">
    <property type="entry name" value="Endo/exonuclease/phosphatase"/>
</dbReference>
<dbReference type="OrthoDB" id="428918at2759"/>
<dbReference type="SUPFAM" id="SSF56219">
    <property type="entry name" value="DNase I-like"/>
    <property type="match status" value="1"/>
</dbReference>
<dbReference type="EMBL" id="OOIL02001249">
    <property type="protein sequence ID" value="VFQ73686.1"/>
    <property type="molecule type" value="Genomic_DNA"/>
</dbReference>
<feature type="region of interest" description="Disordered" evidence="1">
    <location>
        <begin position="1"/>
        <end position="26"/>
    </location>
</feature>
<dbReference type="InterPro" id="IPR036691">
    <property type="entry name" value="Endo/exonu/phosph_ase_sf"/>
</dbReference>
<feature type="domain" description="Reverse transcriptase" evidence="2">
    <location>
        <begin position="582"/>
        <end position="861"/>
    </location>
</feature>
<dbReference type="Gene3D" id="3.60.10.10">
    <property type="entry name" value="Endonuclease/exonuclease/phosphatase"/>
    <property type="match status" value="1"/>
</dbReference>
<organism evidence="3 4">
    <name type="scientific">Cuscuta campestris</name>
    <dbReference type="NCBI Taxonomy" id="132261"/>
    <lineage>
        <taxon>Eukaryota</taxon>
        <taxon>Viridiplantae</taxon>
        <taxon>Streptophyta</taxon>
        <taxon>Embryophyta</taxon>
        <taxon>Tracheophyta</taxon>
        <taxon>Spermatophyta</taxon>
        <taxon>Magnoliopsida</taxon>
        <taxon>eudicotyledons</taxon>
        <taxon>Gunneridae</taxon>
        <taxon>Pentapetalae</taxon>
        <taxon>asterids</taxon>
        <taxon>lamiids</taxon>
        <taxon>Solanales</taxon>
        <taxon>Convolvulaceae</taxon>
        <taxon>Cuscuteae</taxon>
        <taxon>Cuscuta</taxon>
        <taxon>Cuscuta subgen. Grammica</taxon>
        <taxon>Cuscuta sect. Cleistogrammica</taxon>
    </lineage>
</organism>
<dbReference type="Pfam" id="PF13966">
    <property type="entry name" value="zf-RVT"/>
    <property type="match status" value="1"/>
</dbReference>
<sequence>MPIIEDVNEDEVLSQSTPSPKQNAPLPITIPDDSLALVPYSNGPGVPTLAPHLLSKDDSWVCKPSSASTMCMDFGKLEKEDDFSSLYCHSEGNEGDMPFDGSELLPLQLIFWNVCGVPSSLERLLSLKRIHTPSFFCIFEPKISASHISSYGPNLGYSNHLSSANNKRWIFWDSNLLHLISFDDEEQATHCTFSMVNKSNSTIIISSVYGAHTVIERRQLWESLQGRSNTNQNWVVGGDFNAISSPSEYKGQCEPNALGMEEFNSCIEACNLFCPDPSGGLFTWSGTRSRGRTWRRLDRVLVNLAFQSFFPHFYIHHLPKACSDHKAILFTCHPSRESGPSSFRFLNAWIYHDQFLQVVKDCWTKTPYSGGMRGLVAKLKGLKGCLKEWNKKEFGNIFENLTKAEEFATQTQLCFEEDPTDANREIAEKANAKLLLATHKEVAYWKQKANARWLEFGDSNSKVFHAFANGKRRKLAINHIISDTGVGLSIQSEICLEAASHFSKQFQALSPSKPIHPLSQIPSIITDSDNLQLSRIPSLEEVRQAVWDLDSGSASGPDGFNGVFFRTCWEIIKEEMLKASQEFFLGFPIPRAYGSTLISLIPKKDSPKRFDDFRPISLSTFMSKVNTKILSNRLKPLLPKLISSNQAAFQQGKSMADHILLAQEAAHNLDRKTFGGNMIIKIDIAKAFDTLRWDYLEAVLKEFSFSRHFIGLLLANLKGTMLSVLINGQPTGYFPMSRGVKQGDPLSPLLFIIAGEGLSRTLNKSLEEDHIHPFNLGRIKMPGHLTYADDIMIFTRGDTINLLKLRKILGDYSLDSGQVINFTKSNFFVKSSTPSSQLTNMSKTLAMEGGSLPFRYLGATICKGILRKPQCDHLLAHFDKHLLSWYSKTLNPMGRLILIKHVLSSIPLHVLVVHTIPTSIINSLQARMANFFWGSRNGARLHHWKTWTSLCCPTSSGGLGINDLRQMQLLHSINLWWRVNHDNGEWASLMRGIYMKIGNIKEKLTDSPTWKRICRVHELALNHYSRSPNLPLWDGKLYSSKTVLSSIGDGLPSRLSCKYIWHSAQTPKLRIFQWKAFFGYLPFPELAARFSASLPSRCPLCKSSDDALDHTLASCPLSLQVWSYFAALIDAPKPSSALRLNQIFLTWWFSAESSSLKGILRLVLPGVISWHLWKARNQAIYDGSTPSKDTIIQRCFYHVQAWSWASRRKRWLVKDRSFSDWGLDLFWINFLD</sequence>
<dbReference type="SUPFAM" id="SSF56672">
    <property type="entry name" value="DNA/RNA polymerases"/>
    <property type="match status" value="1"/>
</dbReference>
<dbReference type="AlphaFoldDB" id="A0A484LBT5"/>
<dbReference type="CDD" id="cd01650">
    <property type="entry name" value="RT_nLTR_like"/>
    <property type="match status" value="1"/>
</dbReference>
<reference evidence="3 4" key="1">
    <citation type="submission" date="2018-04" db="EMBL/GenBank/DDBJ databases">
        <authorList>
            <person name="Vogel A."/>
        </authorList>
    </citation>
    <scope>NUCLEOTIDE SEQUENCE [LARGE SCALE GENOMIC DNA]</scope>
</reference>
<evidence type="ECO:0000313" key="4">
    <source>
        <dbReference type="Proteomes" id="UP000595140"/>
    </source>
</evidence>
<gene>
    <name evidence="3" type="ORF">CCAM_LOCUS15462</name>
</gene>
<feature type="compositionally biased region" description="Polar residues" evidence="1">
    <location>
        <begin position="13"/>
        <end position="22"/>
    </location>
</feature>
<dbReference type="GO" id="GO:0003824">
    <property type="term" value="F:catalytic activity"/>
    <property type="evidence" value="ECO:0007669"/>
    <property type="project" value="InterPro"/>
</dbReference>
<evidence type="ECO:0000313" key="3">
    <source>
        <dbReference type="EMBL" id="VFQ73686.1"/>
    </source>
</evidence>
<name>A0A484LBT5_9ASTE</name>
<proteinExistence type="predicted"/>
<dbReference type="PROSITE" id="PS50878">
    <property type="entry name" value="RT_POL"/>
    <property type="match status" value="1"/>
</dbReference>
<keyword evidence="4" id="KW-1185">Reference proteome</keyword>